<dbReference type="PANTHER" id="PTHR30603:SF47">
    <property type="entry name" value="RNA POLYMERASE SIGMA FACTOR SIGD, CHLOROPLASTIC"/>
    <property type="match status" value="1"/>
</dbReference>
<dbReference type="InterPro" id="IPR014284">
    <property type="entry name" value="RNA_pol_sigma-70_dom"/>
</dbReference>
<evidence type="ECO:0000256" key="3">
    <source>
        <dbReference type="ARBA" id="ARBA00023125"/>
    </source>
</evidence>
<evidence type="ECO:0000313" key="7">
    <source>
        <dbReference type="Proteomes" id="UP001242811"/>
    </source>
</evidence>
<keyword evidence="2" id="KW-0731">Sigma factor</keyword>
<keyword evidence="3" id="KW-0238">DNA-binding</keyword>
<proteinExistence type="predicted"/>
<feature type="domain" description="RNA polymerase sigma-70" evidence="5">
    <location>
        <begin position="37"/>
        <end position="50"/>
    </location>
</feature>
<evidence type="ECO:0000256" key="4">
    <source>
        <dbReference type="ARBA" id="ARBA00023163"/>
    </source>
</evidence>
<keyword evidence="4" id="KW-0804">Transcription</keyword>
<dbReference type="PROSITE" id="PS00715">
    <property type="entry name" value="SIGMA70_1"/>
    <property type="match status" value="1"/>
</dbReference>
<dbReference type="SUPFAM" id="SSF88659">
    <property type="entry name" value="Sigma3 and sigma4 domains of RNA polymerase sigma factors"/>
    <property type="match status" value="1"/>
</dbReference>
<dbReference type="PANTHER" id="PTHR30603">
    <property type="entry name" value="RNA POLYMERASE SIGMA FACTOR RPO"/>
    <property type="match status" value="1"/>
</dbReference>
<dbReference type="InterPro" id="IPR013325">
    <property type="entry name" value="RNA_pol_sigma_r2"/>
</dbReference>
<evidence type="ECO:0000256" key="2">
    <source>
        <dbReference type="ARBA" id="ARBA00023082"/>
    </source>
</evidence>
<dbReference type="RefSeq" id="WP_152380819.1">
    <property type="nucleotide sequence ID" value="NZ_CP045298.1"/>
</dbReference>
<reference evidence="6 7" key="1">
    <citation type="submission" date="2023-07" db="EMBL/GenBank/DDBJ databases">
        <title>Genomic Encyclopedia of Type Strains, Phase IV (KMG-IV): sequencing the most valuable type-strain genomes for metagenomic binning, comparative biology and taxonomic classification.</title>
        <authorList>
            <person name="Goeker M."/>
        </authorList>
    </citation>
    <scope>NUCLEOTIDE SEQUENCE [LARGE SCALE GENOMIC DNA]</scope>
    <source>
        <strain evidence="6 7">DSM 14914</strain>
    </source>
</reference>
<dbReference type="Proteomes" id="UP001242811">
    <property type="component" value="Unassembled WGS sequence"/>
</dbReference>
<name>A0ABU0L0Z9_9BACL</name>
<dbReference type="Pfam" id="PF04542">
    <property type="entry name" value="Sigma70_r2"/>
    <property type="match status" value="1"/>
</dbReference>
<dbReference type="Gene3D" id="1.10.601.10">
    <property type="entry name" value="RNA Polymerase Primary Sigma Factor"/>
    <property type="match status" value="1"/>
</dbReference>
<evidence type="ECO:0000256" key="1">
    <source>
        <dbReference type="ARBA" id="ARBA00023015"/>
    </source>
</evidence>
<evidence type="ECO:0000313" key="6">
    <source>
        <dbReference type="EMBL" id="MDQ0494034.1"/>
    </source>
</evidence>
<dbReference type="InterPro" id="IPR013324">
    <property type="entry name" value="RNA_pol_sigma_r3/r4-like"/>
</dbReference>
<keyword evidence="7" id="KW-1185">Reference proteome</keyword>
<dbReference type="InterPro" id="IPR050239">
    <property type="entry name" value="Sigma-70_RNA_pol_init_factors"/>
</dbReference>
<dbReference type="PRINTS" id="PR00046">
    <property type="entry name" value="SIGMA70FCT"/>
</dbReference>
<dbReference type="SUPFAM" id="SSF88946">
    <property type="entry name" value="Sigma2 domain of RNA polymerase sigma factors"/>
    <property type="match status" value="1"/>
</dbReference>
<sequence length="197" mass="22980">MDETNVIRMVMENQGLVHKAAQKYFEVCKTKRIDYEDMVSEGNIGLLLAARRFDESKGHAFSTYATRYIHGYMLVYINDKSELIRVPRNQKTRGNMEQKFKYVSFNRKIYRDDNDGDTGKTMGNILCQDDDDKTRIYVGEFLDMLTPKQRVIVEGLMQGKTQQTMAKITGMSRQNMSDNVIKKIRNKMKLYQELSSK</sequence>
<dbReference type="EMBL" id="JAUSWA010000010">
    <property type="protein sequence ID" value="MDQ0494034.1"/>
    <property type="molecule type" value="Genomic_DNA"/>
</dbReference>
<protein>
    <submittedName>
        <fullName evidence="6">RNA polymerase sigma factor (Sigma-70 family)</fullName>
    </submittedName>
</protein>
<dbReference type="InterPro" id="IPR000943">
    <property type="entry name" value="RNA_pol_sigma70"/>
</dbReference>
<evidence type="ECO:0000259" key="5">
    <source>
        <dbReference type="PROSITE" id="PS00715"/>
    </source>
</evidence>
<keyword evidence="1" id="KW-0805">Transcription regulation</keyword>
<dbReference type="NCBIfam" id="TIGR02937">
    <property type="entry name" value="sigma70-ECF"/>
    <property type="match status" value="1"/>
</dbReference>
<accession>A0ABU0L0Z9</accession>
<organism evidence="6 7">
    <name type="scientific">Paenibacillus brasilensis</name>
    <dbReference type="NCBI Taxonomy" id="128574"/>
    <lineage>
        <taxon>Bacteria</taxon>
        <taxon>Bacillati</taxon>
        <taxon>Bacillota</taxon>
        <taxon>Bacilli</taxon>
        <taxon>Bacillales</taxon>
        <taxon>Paenibacillaceae</taxon>
        <taxon>Paenibacillus</taxon>
    </lineage>
</organism>
<dbReference type="InterPro" id="IPR007627">
    <property type="entry name" value="RNA_pol_sigma70_r2"/>
</dbReference>
<comment type="caution">
    <text evidence="6">The sequence shown here is derived from an EMBL/GenBank/DDBJ whole genome shotgun (WGS) entry which is preliminary data.</text>
</comment>
<gene>
    <name evidence="6" type="ORF">QOZ95_002197</name>
</gene>